<comment type="subcellular location">
    <subcellularLocation>
        <location evidence="1 3">Nucleus</location>
    </subcellularLocation>
</comment>
<feature type="region of interest" description="Disordered" evidence="4">
    <location>
        <begin position="429"/>
        <end position="465"/>
    </location>
</feature>
<evidence type="ECO:0000313" key="6">
    <source>
        <dbReference type="EMBL" id="KAJ6355001.1"/>
    </source>
</evidence>
<keyword evidence="7" id="KW-1185">Reference proteome</keyword>
<comment type="caution">
    <text evidence="6">The sequence shown here is derived from an EMBL/GenBank/DDBJ whole genome shotgun (WGS) entry which is preliminary data.</text>
</comment>
<name>A0ABQ9AS04_9ROSI</name>
<evidence type="ECO:0000256" key="2">
    <source>
        <dbReference type="ARBA" id="ARBA00023242"/>
    </source>
</evidence>
<dbReference type="Proteomes" id="UP001141253">
    <property type="component" value="Chromosome 18"/>
</dbReference>
<dbReference type="PANTHER" id="PTHR31874:SF10">
    <property type="entry name" value="PROTEIN CHLOROPLAST IMPORT APPARATUS 2"/>
    <property type="match status" value="1"/>
</dbReference>
<feature type="region of interest" description="Disordered" evidence="4">
    <location>
        <begin position="284"/>
        <end position="326"/>
    </location>
</feature>
<evidence type="ECO:0000256" key="3">
    <source>
        <dbReference type="PROSITE-ProRule" id="PRU00357"/>
    </source>
</evidence>
<dbReference type="Pfam" id="PF06203">
    <property type="entry name" value="CCT"/>
    <property type="match status" value="1"/>
</dbReference>
<reference evidence="6" key="2">
    <citation type="journal article" date="2023" name="Int. J. Mol. Sci.">
        <title>De Novo Assembly and Annotation of 11 Diverse Shrub Willow (Salix) Genomes Reveals Novel Gene Organization in Sex-Linked Regions.</title>
        <authorList>
            <person name="Hyden B."/>
            <person name="Feng K."/>
            <person name="Yates T.B."/>
            <person name="Jawdy S."/>
            <person name="Cereghino C."/>
            <person name="Smart L.B."/>
            <person name="Muchero W."/>
        </authorList>
    </citation>
    <scope>NUCLEOTIDE SEQUENCE</scope>
    <source>
        <tissue evidence="6">Shoot tip</tissue>
    </source>
</reference>
<dbReference type="InterPro" id="IPR052453">
    <property type="entry name" value="CONSTANS-like_ZF"/>
</dbReference>
<feature type="domain" description="CCT" evidence="5">
    <location>
        <begin position="403"/>
        <end position="445"/>
    </location>
</feature>
<feature type="compositionally biased region" description="Low complexity" evidence="4">
    <location>
        <begin position="22"/>
        <end position="45"/>
    </location>
</feature>
<dbReference type="PROSITE" id="PS51017">
    <property type="entry name" value="CCT"/>
    <property type="match status" value="1"/>
</dbReference>
<reference evidence="6" key="1">
    <citation type="submission" date="2022-10" db="EMBL/GenBank/DDBJ databases">
        <authorList>
            <person name="Hyden B.L."/>
            <person name="Feng K."/>
            <person name="Yates T."/>
            <person name="Jawdy S."/>
            <person name="Smart L.B."/>
            <person name="Muchero W."/>
        </authorList>
    </citation>
    <scope>NUCLEOTIDE SEQUENCE</scope>
    <source>
        <tissue evidence="6">Shoot tip</tissue>
    </source>
</reference>
<protein>
    <recommendedName>
        <fullName evidence="5">CCT domain-containing protein</fullName>
    </recommendedName>
</protein>
<gene>
    <name evidence="6" type="ORF">OIU77_005572</name>
</gene>
<evidence type="ECO:0000313" key="7">
    <source>
        <dbReference type="Proteomes" id="UP001141253"/>
    </source>
</evidence>
<dbReference type="InterPro" id="IPR010402">
    <property type="entry name" value="CCT_domain"/>
</dbReference>
<evidence type="ECO:0000259" key="5">
    <source>
        <dbReference type="PROSITE" id="PS51017"/>
    </source>
</evidence>
<sequence length="465" mass="51732">MSSPCLSGGGRTYGFDLEIVKSSSTSSRTSHTSSPSSTISESSNSPLAISTRKPRTTRKRPNQTYNEAAALLSTAYPNVFSSKHLTKPSKFTKPHDNSILLDQSPDLLLPFRVFDNSGFLLHQPIQEKPRFGNESKVANFRDKSTCQSSGEVDFHGNSMELCDGYDEDFDAESILDEEIEEGIDSIMGNLSVSNEMVDEVPNGISPSYGHGGGHQMNSWHGDSMGYNFGGKSQFGHGMAMRRGVRALRQVDEGNWWHFPIVDMLQISPRLSTSTTTATTATAAATTNANGNNNPDGNSIPKPKPKSKLKMKSNSSSEKKKKKVELPGVVEAKSEELEEENPIKENSIPQSNRRLILKLNYDSVLNAWSDRGSPFSDETMGSAEGTDVSARLAQIDLFSENGMREASVLRYKEKRRTRLFSKKIRYQVRKVNADQRPRMKGRFVRRPNSSTSSDEHEERKRKTFKL</sequence>
<dbReference type="EMBL" id="JAPFFI010000017">
    <property type="protein sequence ID" value="KAJ6355001.1"/>
    <property type="molecule type" value="Genomic_DNA"/>
</dbReference>
<feature type="compositionally biased region" description="Low complexity" evidence="4">
    <location>
        <begin position="284"/>
        <end position="293"/>
    </location>
</feature>
<evidence type="ECO:0000256" key="1">
    <source>
        <dbReference type="ARBA" id="ARBA00004123"/>
    </source>
</evidence>
<dbReference type="PANTHER" id="PTHR31874">
    <property type="entry name" value="CCT MOTIF FAMILY PROTEIN, EXPRESSED"/>
    <property type="match status" value="1"/>
</dbReference>
<keyword evidence="2 3" id="KW-0539">Nucleus</keyword>
<accession>A0ABQ9AS04</accession>
<feature type="region of interest" description="Disordered" evidence="4">
    <location>
        <begin position="22"/>
        <end position="62"/>
    </location>
</feature>
<evidence type="ECO:0000256" key="4">
    <source>
        <dbReference type="SAM" id="MobiDB-lite"/>
    </source>
</evidence>
<feature type="compositionally biased region" description="Basic residues" evidence="4">
    <location>
        <begin position="52"/>
        <end position="61"/>
    </location>
</feature>
<proteinExistence type="predicted"/>
<organism evidence="6 7">
    <name type="scientific">Salix suchowensis</name>
    <dbReference type="NCBI Taxonomy" id="1278906"/>
    <lineage>
        <taxon>Eukaryota</taxon>
        <taxon>Viridiplantae</taxon>
        <taxon>Streptophyta</taxon>
        <taxon>Embryophyta</taxon>
        <taxon>Tracheophyta</taxon>
        <taxon>Spermatophyta</taxon>
        <taxon>Magnoliopsida</taxon>
        <taxon>eudicotyledons</taxon>
        <taxon>Gunneridae</taxon>
        <taxon>Pentapetalae</taxon>
        <taxon>rosids</taxon>
        <taxon>fabids</taxon>
        <taxon>Malpighiales</taxon>
        <taxon>Salicaceae</taxon>
        <taxon>Saliceae</taxon>
        <taxon>Salix</taxon>
    </lineage>
</organism>